<dbReference type="VEuPathDB" id="AmoebaDB:EHI5A_083570"/>
<evidence type="ECO:0000256" key="2">
    <source>
        <dbReference type="ARBA" id="ARBA00022840"/>
    </source>
</evidence>
<dbReference type="PRINTS" id="PR00301">
    <property type="entry name" value="HEATSHOCK70"/>
</dbReference>
<dbReference type="InterPro" id="IPR029047">
    <property type="entry name" value="HSP70_peptide-bd_sf"/>
</dbReference>
<dbReference type="SUPFAM" id="SSF100920">
    <property type="entry name" value="Heat shock protein 70kD (HSP70), peptide-binding domain"/>
    <property type="match status" value="1"/>
</dbReference>
<dbReference type="AlphaFoldDB" id="C4M1H1"/>
<keyword evidence="2 3" id="KW-0067">ATP-binding</keyword>
<dbReference type="Gene3D" id="3.30.420.40">
    <property type="match status" value="2"/>
</dbReference>
<dbReference type="InterPro" id="IPR043129">
    <property type="entry name" value="ATPase_NBD"/>
</dbReference>
<proteinExistence type="inferred from homology"/>
<keyword evidence="1 3" id="KW-0547">Nucleotide-binding</keyword>
<gene>
    <name evidence="4" type="ORF">EHI_192510</name>
</gene>
<dbReference type="Gene3D" id="3.90.640.10">
    <property type="entry name" value="Actin, Chain A, domain 4"/>
    <property type="match status" value="1"/>
</dbReference>
<dbReference type="GeneID" id="3408192"/>
<dbReference type="PROSITE" id="PS00297">
    <property type="entry name" value="HSP70_1"/>
    <property type="match status" value="1"/>
</dbReference>
<dbReference type="SUPFAM" id="SSF53067">
    <property type="entry name" value="Actin-like ATPase domain"/>
    <property type="match status" value="2"/>
</dbReference>
<dbReference type="VEuPathDB" id="AmoebaDB:EHI8A_076440"/>
<dbReference type="VEuPathDB" id="AmoebaDB:EHI7A_073710"/>
<dbReference type="VEuPathDB" id="AmoebaDB:EHI5A_069830"/>
<dbReference type="GO" id="GO:0042026">
    <property type="term" value="P:protein refolding"/>
    <property type="evidence" value="ECO:0000318"/>
    <property type="project" value="GO_Central"/>
</dbReference>
<dbReference type="Gene3D" id="3.30.30.30">
    <property type="match status" value="1"/>
</dbReference>
<reference evidence="4" key="2">
    <citation type="submission" date="2007-03" db="EMBL/GenBank/DDBJ databases">
        <authorList>
            <person name="Lorenzi H."/>
            <person name="Amedeo P."/>
            <person name="Inman J."/>
            <person name="Schobel S."/>
            <person name="Caler E."/>
        </authorList>
    </citation>
    <scope>GENOME REANNOTATION</scope>
    <source>
        <strain evidence="4">HM-1:IMSS</strain>
    </source>
</reference>
<dbReference type="STRING" id="5759.C4M1H1"/>
<dbReference type="KEGG" id="ehi:EHI_192510"/>
<reference evidence="4" key="1">
    <citation type="journal article" date="2005" name="Nature">
        <title>The genome of the protist parasite Entamoeba histolytica.</title>
        <authorList>
            <person name="Loftus B."/>
            <person name="Anderson I."/>
            <person name="Davies R."/>
            <person name="Alsmark U.C."/>
            <person name="Samuelson J."/>
            <person name="Amedeo P."/>
            <person name="Roncaglia P."/>
            <person name="Berriman M."/>
            <person name="Hirt R.P."/>
            <person name="Mann B.J."/>
            <person name="Nozaki T."/>
            <person name="Suh B."/>
            <person name="Pop M."/>
            <person name="Duchene M."/>
            <person name="Ackers J."/>
            <person name="Tannich E."/>
            <person name="Leippe M."/>
            <person name="Hofer M."/>
            <person name="Bruchhaus I."/>
            <person name="Willhoeft U."/>
            <person name="Bhattacharya A."/>
            <person name="Chillingworth T."/>
            <person name="Churcher C."/>
            <person name="Hance Z."/>
            <person name="Harris B."/>
            <person name="Harris D."/>
            <person name="Jagels K."/>
            <person name="Moule S."/>
            <person name="Mungall K."/>
            <person name="Ormond D."/>
            <person name="Squares R."/>
            <person name="Whitehead S."/>
            <person name="Quail M.A."/>
            <person name="Rabbinowitsch E."/>
            <person name="Norbertczak H."/>
            <person name="Price C."/>
            <person name="Wang Z."/>
            <person name="Guillen N."/>
            <person name="Gilchrist C."/>
            <person name="Stroup S.E."/>
            <person name="Bhattacharya S."/>
            <person name="Lohia A."/>
            <person name="Foster P.G."/>
            <person name="Sicheritz-Ponten T."/>
            <person name="Weber C."/>
            <person name="Singh U."/>
            <person name="Mukherjee C."/>
            <person name="El-Sayed N.M."/>
            <person name="Petri W.A.Jr."/>
            <person name="Clark C.G."/>
            <person name="Embley T.M."/>
            <person name="Barrell B."/>
            <person name="Fraser C.M."/>
            <person name="Hall N."/>
        </authorList>
    </citation>
    <scope>NUCLEOTIDE SEQUENCE [LARGE SCALE GENOMIC DNA]</scope>
    <source>
        <strain evidence="4">HM-1:IMSS</strain>
    </source>
</reference>
<dbReference type="GO" id="GO:0034663">
    <property type="term" value="C:endoplasmic reticulum chaperone complex"/>
    <property type="evidence" value="ECO:0000318"/>
    <property type="project" value="GO_Central"/>
</dbReference>
<dbReference type="GO" id="GO:0005524">
    <property type="term" value="F:ATP binding"/>
    <property type="evidence" value="ECO:0007669"/>
    <property type="project" value="UniProtKB-KW"/>
</dbReference>
<dbReference type="RefSeq" id="XP_653879.2">
    <property type="nucleotide sequence ID" value="XM_648787.2"/>
</dbReference>
<dbReference type="Gene3D" id="2.60.34.10">
    <property type="entry name" value="Substrate Binding Domain Of DNAk, Chain A, domain 1"/>
    <property type="match status" value="1"/>
</dbReference>
<protein>
    <recommendedName>
        <fullName evidence="6">Heat shock protein 70</fullName>
    </recommendedName>
</protein>
<dbReference type="GO" id="GO:0016020">
    <property type="term" value="C:membrane"/>
    <property type="evidence" value="ECO:0000318"/>
    <property type="project" value="GO_Central"/>
</dbReference>
<dbReference type="InterPro" id="IPR013126">
    <property type="entry name" value="Hsp_70_fam"/>
</dbReference>
<evidence type="ECO:0000256" key="1">
    <source>
        <dbReference type="ARBA" id="ARBA00022741"/>
    </source>
</evidence>
<organism evidence="4 5">
    <name type="scientific">Entamoeba histolytica (strain ATCC 30459 / HM-1:IMSS / ABRM)</name>
    <dbReference type="NCBI Taxonomy" id="294381"/>
    <lineage>
        <taxon>Eukaryota</taxon>
        <taxon>Amoebozoa</taxon>
        <taxon>Evosea</taxon>
        <taxon>Archamoebae</taxon>
        <taxon>Mastigamoebida</taxon>
        <taxon>Entamoebidae</taxon>
        <taxon>Entamoeba</taxon>
    </lineage>
</organism>
<dbReference type="HOGENOM" id="CLU_005965_0_1_1"/>
<dbReference type="GO" id="GO:0005634">
    <property type="term" value="C:nucleus"/>
    <property type="evidence" value="ECO:0000318"/>
    <property type="project" value="GO_Central"/>
</dbReference>
<dbReference type="GO" id="GO:0005737">
    <property type="term" value="C:cytoplasm"/>
    <property type="evidence" value="ECO:0000318"/>
    <property type="project" value="GO_Central"/>
</dbReference>
<dbReference type="Pfam" id="PF00012">
    <property type="entry name" value="HSP70"/>
    <property type="match status" value="1"/>
</dbReference>
<dbReference type="VEuPathDB" id="AmoebaDB:KM1_279160"/>
<evidence type="ECO:0000313" key="4">
    <source>
        <dbReference type="EMBL" id="EAL48493.2"/>
    </source>
</evidence>
<dbReference type="Proteomes" id="UP000001926">
    <property type="component" value="Partially assembled WGS sequence"/>
</dbReference>
<dbReference type="OMA" id="CDEVDIM"/>
<dbReference type="GO" id="GO:0044183">
    <property type="term" value="F:protein folding chaperone"/>
    <property type="evidence" value="ECO:0000318"/>
    <property type="project" value="GO_Central"/>
</dbReference>
<accession>C4M1H1</accession>
<dbReference type="GO" id="GO:0031072">
    <property type="term" value="F:heat shock protein binding"/>
    <property type="evidence" value="ECO:0000318"/>
    <property type="project" value="GO_Central"/>
</dbReference>
<dbReference type="VEuPathDB" id="AmoebaDB:KM1_136220"/>
<dbReference type="GO" id="GO:0140662">
    <property type="term" value="F:ATP-dependent protein folding chaperone"/>
    <property type="evidence" value="ECO:0007669"/>
    <property type="project" value="InterPro"/>
</dbReference>
<dbReference type="GO" id="GO:0030968">
    <property type="term" value="P:endoplasmic reticulum unfolded protein response"/>
    <property type="evidence" value="ECO:0000318"/>
    <property type="project" value="GO_Central"/>
</dbReference>
<name>C4M1H1_ENTH1</name>
<dbReference type="VEuPathDB" id="AmoebaDB:EHI8A_207160"/>
<dbReference type="GO" id="GO:0036503">
    <property type="term" value="P:ERAD pathway"/>
    <property type="evidence" value="ECO:0000318"/>
    <property type="project" value="GO_Central"/>
</dbReference>
<dbReference type="GO" id="GO:0016887">
    <property type="term" value="F:ATP hydrolysis activity"/>
    <property type="evidence" value="ECO:0000318"/>
    <property type="project" value="GO_Central"/>
</dbReference>
<dbReference type="PANTHER" id="PTHR19375">
    <property type="entry name" value="HEAT SHOCK PROTEIN 70KDA"/>
    <property type="match status" value="1"/>
</dbReference>
<dbReference type="GO" id="GO:0005788">
    <property type="term" value="C:endoplasmic reticulum lumen"/>
    <property type="evidence" value="ECO:0000318"/>
    <property type="project" value="GO_Central"/>
</dbReference>
<evidence type="ECO:0000313" key="5">
    <source>
        <dbReference type="Proteomes" id="UP000001926"/>
    </source>
</evidence>
<dbReference type="InterPro" id="IPR018181">
    <property type="entry name" value="Heat_shock_70_CS"/>
</dbReference>
<dbReference type="OrthoDB" id="29851at2759"/>
<dbReference type="InParanoid" id="C4M1H1"/>
<sequence>MSSQKIVSVGIDLGTTCCYVACIEDGNEPKILLMNNEDYLPSWISLSNVKNGLGVIIGEAAKNNIHSHCVGYDSKRLVGRKVDEIMDWEKRLWSFEVVEKYGMSALSIYNPLTEENEVFVAEEVSGFLVRKLMDIVKGTQSNPIIEGVVVTVPVNFSDSQRLATERAVRLAGVKDVNIINEPSATILLYQNEFHIKEGNRVVVIDFGGGTLDVCCCVIQKDGIKVLSNGGNQNLGGNDFDRVISDIIKQKMIELYVVDNEDYWERTEKDTKEQANIKSKRLALLKKESERVKIELSMQDNVDINLENLIDSDNEIVYNISISQDEFQKGCDEVEIMKCFTNCINDVLNRAKFNENNVDLVIPVGGSCMIPFVREKISKLFSSTKLADPRFNCRTSVARGAALKASNKTQIKNLNLYETVPFNIGFEISGGKLDPFIKAGDKLPHSSIKKFLPEKKNQTFVIYSIYRGMSSYIENDEFVDSVTIKGIPENNSKIEMTVKCQVNRNGIVNIEIYQDGKNYKDKIDYQVSLQSIFIGLINRYAKIILKRRTVKATVTKPFLCIEFIEFEETDTILFWEVIENMIKSMYNEDRKNDIKETTASERLKRNRIIYSIHLLEDILGELGYSFKHQTIKRKNGQIALEFVVGIFYDNSVVMMEEGIVKKGGELNQYFMKLLKTTQFVVITKDNTEVQTIINT</sequence>
<evidence type="ECO:0000256" key="3">
    <source>
        <dbReference type="RuleBase" id="RU003322"/>
    </source>
</evidence>
<evidence type="ECO:0008006" key="6">
    <source>
        <dbReference type="Google" id="ProtNLM"/>
    </source>
</evidence>
<dbReference type="FunFam" id="3.90.640.10:FF:000033">
    <property type="entry name" value="Heat shock 70 kDa protein"/>
    <property type="match status" value="1"/>
</dbReference>
<dbReference type="EMBL" id="DS571209">
    <property type="protein sequence ID" value="EAL48493.2"/>
    <property type="molecule type" value="Genomic_DNA"/>
</dbReference>
<dbReference type="VEuPathDB" id="AmoebaDB:EHI_192510"/>
<comment type="similarity">
    <text evidence="3">Belongs to the heat shock protein 70 family.</text>
</comment>
<keyword evidence="5" id="KW-1185">Reference proteome</keyword>
<dbReference type="VEuPathDB" id="AmoebaDB:EHI7A_035380"/>